<evidence type="ECO:0000256" key="2">
    <source>
        <dbReference type="SAM" id="MobiDB-lite"/>
    </source>
</evidence>
<dbReference type="Pfam" id="PF02944">
    <property type="entry name" value="BESS"/>
    <property type="match status" value="1"/>
</dbReference>
<comment type="subcellular location">
    <subcellularLocation>
        <location evidence="1">Nucleus</location>
    </subcellularLocation>
</comment>
<protein>
    <recommendedName>
        <fullName evidence="3">BESS domain-containing protein</fullName>
    </recommendedName>
</protein>
<dbReference type="Proteomes" id="UP001286313">
    <property type="component" value="Unassembled WGS sequence"/>
</dbReference>
<dbReference type="InterPro" id="IPR004210">
    <property type="entry name" value="BESS_motif"/>
</dbReference>
<feature type="compositionally biased region" description="Polar residues" evidence="2">
    <location>
        <begin position="51"/>
        <end position="60"/>
    </location>
</feature>
<organism evidence="4 6">
    <name type="scientific">Petrolisthes cinctipes</name>
    <name type="common">Flat porcelain crab</name>
    <dbReference type="NCBI Taxonomy" id="88211"/>
    <lineage>
        <taxon>Eukaryota</taxon>
        <taxon>Metazoa</taxon>
        <taxon>Ecdysozoa</taxon>
        <taxon>Arthropoda</taxon>
        <taxon>Crustacea</taxon>
        <taxon>Multicrustacea</taxon>
        <taxon>Malacostraca</taxon>
        <taxon>Eumalacostraca</taxon>
        <taxon>Eucarida</taxon>
        <taxon>Decapoda</taxon>
        <taxon>Pleocyemata</taxon>
        <taxon>Anomura</taxon>
        <taxon>Galatheoidea</taxon>
        <taxon>Porcellanidae</taxon>
        <taxon>Petrolisthes</taxon>
    </lineage>
</organism>
<feature type="region of interest" description="Disordered" evidence="2">
    <location>
        <begin position="174"/>
        <end position="196"/>
    </location>
</feature>
<gene>
    <name evidence="4" type="ORF">Pcinc_001699</name>
    <name evidence="5" type="ORF">Pcinc_001702</name>
</gene>
<dbReference type="PROSITE" id="PS51031">
    <property type="entry name" value="BESS"/>
    <property type="match status" value="1"/>
</dbReference>
<dbReference type="GO" id="GO:0003677">
    <property type="term" value="F:DNA binding"/>
    <property type="evidence" value="ECO:0007669"/>
    <property type="project" value="InterPro"/>
</dbReference>
<reference evidence="4" key="1">
    <citation type="submission" date="2023-10" db="EMBL/GenBank/DDBJ databases">
        <title>Genome assemblies of two species of porcelain crab, Petrolisthes cinctipes and Petrolisthes manimaculis (Anomura: Porcellanidae).</title>
        <authorList>
            <person name="Angst P."/>
        </authorList>
    </citation>
    <scope>NUCLEOTIDE SEQUENCE</scope>
    <source>
        <strain evidence="4">PB745_01</strain>
        <tissue evidence="4">Gill</tissue>
    </source>
</reference>
<evidence type="ECO:0000256" key="1">
    <source>
        <dbReference type="PROSITE-ProRule" id="PRU00371"/>
    </source>
</evidence>
<evidence type="ECO:0000259" key="3">
    <source>
        <dbReference type="PROSITE" id="PS51031"/>
    </source>
</evidence>
<feature type="domain" description="BESS" evidence="3">
    <location>
        <begin position="101"/>
        <end position="140"/>
    </location>
</feature>
<evidence type="ECO:0000313" key="5">
    <source>
        <dbReference type="EMBL" id="KAK3894546.1"/>
    </source>
</evidence>
<comment type="caution">
    <text evidence="4">The sequence shown here is derived from an EMBL/GenBank/DDBJ whole genome shotgun (WGS) entry which is preliminary data.</text>
</comment>
<sequence>MTRIKSGSAVPRKSQYVFHNQLSFLHRIVKGKDTSNNIEENGEERPPNGEQASTSSTVKNSEAGRGKRKKVGSIPPEVECLVNVLQAGMQTREEREQKKEEDDDRLFLLSLLKPMKQIPEHLRLGVRMQIMQVIHNATRKDVSHNMTPYQQHYSQPSYEDYRLTTLQPAHVQQPLRSPATVSENSYEPELENIFQQ</sequence>
<dbReference type="EMBL" id="JAWQEG010000106">
    <property type="protein sequence ID" value="KAK3894546.1"/>
    <property type="molecule type" value="Genomic_DNA"/>
</dbReference>
<keyword evidence="6" id="KW-1185">Reference proteome</keyword>
<feature type="region of interest" description="Disordered" evidence="2">
    <location>
        <begin position="32"/>
        <end position="73"/>
    </location>
</feature>
<dbReference type="EMBL" id="JAWQEG010000106">
    <property type="protein sequence ID" value="KAK3894543.1"/>
    <property type="molecule type" value="Genomic_DNA"/>
</dbReference>
<evidence type="ECO:0000313" key="4">
    <source>
        <dbReference type="EMBL" id="KAK3894543.1"/>
    </source>
</evidence>
<dbReference type="AlphaFoldDB" id="A0AAE1GR19"/>
<keyword evidence="1" id="KW-0539">Nucleus</keyword>
<accession>A0AAE1GR19</accession>
<name>A0AAE1GR19_PETCI</name>
<proteinExistence type="predicted"/>
<dbReference type="GO" id="GO:0005634">
    <property type="term" value="C:nucleus"/>
    <property type="evidence" value="ECO:0007669"/>
    <property type="project" value="UniProtKB-SubCell"/>
</dbReference>
<evidence type="ECO:0000313" key="6">
    <source>
        <dbReference type="Proteomes" id="UP001286313"/>
    </source>
</evidence>